<dbReference type="OrthoDB" id="9771783at2"/>
<evidence type="ECO:0008006" key="3">
    <source>
        <dbReference type="Google" id="ProtNLM"/>
    </source>
</evidence>
<dbReference type="Proteomes" id="UP000199371">
    <property type="component" value="Unassembled WGS sequence"/>
</dbReference>
<dbReference type="AlphaFoldDB" id="A0A1H6JKL9"/>
<evidence type="ECO:0000313" key="1">
    <source>
        <dbReference type="EMBL" id="SEH61055.1"/>
    </source>
</evidence>
<sequence>MRLSNSVKIMLAVVLVLLAVRVALPHAMVWYVNSLLEKQEGISGQVRDIDLALWRGGYVIKQIEINQLNDKGELPLFSAERIDIRLSWAALADGEIVSTMAFHQPVIMALDRAGQEDITEDAVLDERTWIGLANNLTPFSIDKLSIHDGRIEFNAIAKDLLGELILSDVEGEIVNLHNDAQSELLTEVDFSGTVARQTPFIIKGKFNPNAKLPMFDINMKMDRLPTAETANIIKIYAPFDVEAGEFELATELASDKGRLNGYVKFGIYNLKIFSWKEDVVKDVIEGDENPLQIFVEGISAMLATLLENSKQNLIATRIPISGDFSEPDISRLKALAGLLRNAFIEAYKLNLEDIIDFSSVAEKEQETEKN</sequence>
<evidence type="ECO:0000313" key="2">
    <source>
        <dbReference type="Proteomes" id="UP000199371"/>
    </source>
</evidence>
<protein>
    <recommendedName>
        <fullName evidence="3">DUF748 domain-containing protein</fullName>
    </recommendedName>
</protein>
<keyword evidence="2" id="KW-1185">Reference proteome</keyword>
<name>A0A1H6JKL9_9GAMM</name>
<proteinExistence type="predicted"/>
<dbReference type="EMBL" id="FNXF01000001">
    <property type="protein sequence ID" value="SEH61055.1"/>
    <property type="molecule type" value="Genomic_DNA"/>
</dbReference>
<accession>A0A1H6JKL9</accession>
<reference evidence="2" key="1">
    <citation type="submission" date="2016-10" db="EMBL/GenBank/DDBJ databases">
        <authorList>
            <person name="Varghese N."/>
            <person name="Submissions S."/>
        </authorList>
    </citation>
    <scope>NUCLEOTIDE SEQUENCE [LARGE SCALE GENOMIC DNA]</scope>
    <source>
        <strain evidence="2">DSM 17616</strain>
    </source>
</reference>
<dbReference type="STRING" id="173990.SAMN05660691_00508"/>
<organism evidence="1 2">
    <name type="scientific">Rheinheimera pacifica</name>
    <dbReference type="NCBI Taxonomy" id="173990"/>
    <lineage>
        <taxon>Bacteria</taxon>
        <taxon>Pseudomonadati</taxon>
        <taxon>Pseudomonadota</taxon>
        <taxon>Gammaproteobacteria</taxon>
        <taxon>Chromatiales</taxon>
        <taxon>Chromatiaceae</taxon>
        <taxon>Rheinheimera</taxon>
    </lineage>
</organism>
<dbReference type="RefSeq" id="WP_092789843.1">
    <property type="nucleotide sequence ID" value="NZ_FNXF01000001.1"/>
</dbReference>
<gene>
    <name evidence="1" type="ORF">SAMN05660691_00508</name>
</gene>